<evidence type="ECO:0000256" key="2">
    <source>
        <dbReference type="ARBA" id="ARBA00022723"/>
    </source>
</evidence>
<feature type="chain" id="PRO_5022955519" evidence="6">
    <location>
        <begin position="21"/>
        <end position="241"/>
    </location>
</feature>
<dbReference type="Gene3D" id="1.10.760.10">
    <property type="entry name" value="Cytochrome c-like domain"/>
    <property type="match status" value="1"/>
</dbReference>
<sequence>MKIAKTLSILGIAVAGITLASCRAGGENQGLEFAPQMYHSVAYEPLTQVMDSETKGNLISTREDGKGEYFNSNINNPHNMNMREPVANTVPRNKQGYLPYRYKAFEIEEASSTVKNPIELDDAVLTEGKRLYKLYCTPCHGAGGQGDGAVGNIIGGVANLTGGAYTALSEGHIFHVITKGKGRMGAHGSQITPENRWKIVHYVKQELQGGQNADNASATADVVEEEVAADQDVTPVETPAN</sequence>
<evidence type="ECO:0000256" key="1">
    <source>
        <dbReference type="ARBA" id="ARBA00022617"/>
    </source>
</evidence>
<comment type="caution">
    <text evidence="8">The sequence shown here is derived from an EMBL/GenBank/DDBJ whole genome shotgun (WGS) entry which is preliminary data.</text>
</comment>
<feature type="domain" description="Cytochrome c" evidence="7">
    <location>
        <begin position="123"/>
        <end position="207"/>
    </location>
</feature>
<evidence type="ECO:0000259" key="7">
    <source>
        <dbReference type="PROSITE" id="PS51007"/>
    </source>
</evidence>
<dbReference type="PANTHER" id="PTHR40394:SF2">
    <property type="entry name" value="QUINOL:CYTOCHROME C OXIDOREDUCTASE MEMBRANE PROTEIN"/>
    <property type="match status" value="1"/>
</dbReference>
<dbReference type="SUPFAM" id="SSF46626">
    <property type="entry name" value="Cytochrome c"/>
    <property type="match status" value="1"/>
</dbReference>
<gene>
    <name evidence="8" type="ORF">ESV85_07570</name>
</gene>
<keyword evidence="1 4" id="KW-0349">Heme</keyword>
<dbReference type="InterPro" id="IPR009056">
    <property type="entry name" value="Cyt_c-like_dom"/>
</dbReference>
<name>A0A5C7AUQ4_9BACT</name>
<evidence type="ECO:0000256" key="3">
    <source>
        <dbReference type="ARBA" id="ARBA00023004"/>
    </source>
</evidence>
<evidence type="ECO:0000313" key="9">
    <source>
        <dbReference type="Proteomes" id="UP000321935"/>
    </source>
</evidence>
<accession>A0A5C7AUQ4</accession>
<organism evidence="8 9">
    <name type="scientific">Algoriphagus aquimarinus</name>
    <dbReference type="NCBI Taxonomy" id="237018"/>
    <lineage>
        <taxon>Bacteria</taxon>
        <taxon>Pseudomonadati</taxon>
        <taxon>Bacteroidota</taxon>
        <taxon>Cytophagia</taxon>
        <taxon>Cytophagales</taxon>
        <taxon>Cyclobacteriaceae</taxon>
        <taxon>Algoriphagus</taxon>
    </lineage>
</organism>
<evidence type="ECO:0000256" key="5">
    <source>
        <dbReference type="SAM" id="MobiDB-lite"/>
    </source>
</evidence>
<dbReference type="Proteomes" id="UP000321935">
    <property type="component" value="Unassembled WGS sequence"/>
</dbReference>
<dbReference type="RefSeq" id="WP_146916279.1">
    <property type="nucleotide sequence ID" value="NZ_VORW01000003.1"/>
</dbReference>
<protein>
    <submittedName>
        <fullName evidence="8">C-type cytochrome</fullName>
    </submittedName>
</protein>
<dbReference type="AlphaFoldDB" id="A0A5C7AUQ4"/>
<evidence type="ECO:0000256" key="6">
    <source>
        <dbReference type="SAM" id="SignalP"/>
    </source>
</evidence>
<reference evidence="8 9" key="1">
    <citation type="submission" date="2019-08" db="EMBL/GenBank/DDBJ databases">
        <title>Genomes sequence of Algoriphagus aquimarinus ACAM450.</title>
        <authorList>
            <person name="Bowman J.P."/>
        </authorList>
    </citation>
    <scope>NUCLEOTIDE SEQUENCE [LARGE SCALE GENOMIC DNA]</scope>
    <source>
        <strain evidence="8 9">ACAM 450</strain>
    </source>
</reference>
<keyword evidence="3 4" id="KW-0408">Iron</keyword>
<feature type="signal peptide" evidence="6">
    <location>
        <begin position="1"/>
        <end position="20"/>
    </location>
</feature>
<dbReference type="GO" id="GO:0009055">
    <property type="term" value="F:electron transfer activity"/>
    <property type="evidence" value="ECO:0007669"/>
    <property type="project" value="InterPro"/>
</dbReference>
<dbReference type="GO" id="GO:0046872">
    <property type="term" value="F:metal ion binding"/>
    <property type="evidence" value="ECO:0007669"/>
    <property type="project" value="UniProtKB-KW"/>
</dbReference>
<evidence type="ECO:0000256" key="4">
    <source>
        <dbReference type="PROSITE-ProRule" id="PRU00433"/>
    </source>
</evidence>
<keyword evidence="6" id="KW-0732">Signal</keyword>
<dbReference type="PROSITE" id="PS51007">
    <property type="entry name" value="CYTC"/>
    <property type="match status" value="1"/>
</dbReference>
<keyword evidence="2 4" id="KW-0479">Metal-binding</keyword>
<feature type="region of interest" description="Disordered" evidence="5">
    <location>
        <begin position="210"/>
        <end position="241"/>
    </location>
</feature>
<dbReference type="EMBL" id="VORW01000003">
    <property type="protein sequence ID" value="TXE12476.1"/>
    <property type="molecule type" value="Genomic_DNA"/>
</dbReference>
<evidence type="ECO:0000313" key="8">
    <source>
        <dbReference type="EMBL" id="TXE12476.1"/>
    </source>
</evidence>
<dbReference type="PANTHER" id="PTHR40394">
    <property type="entry name" value="LIPOPROTEIN-RELATED"/>
    <property type="match status" value="1"/>
</dbReference>
<dbReference type="OrthoDB" id="9796771at2"/>
<dbReference type="GO" id="GO:0020037">
    <property type="term" value="F:heme binding"/>
    <property type="evidence" value="ECO:0007669"/>
    <property type="project" value="InterPro"/>
</dbReference>
<proteinExistence type="predicted"/>
<dbReference type="PROSITE" id="PS51257">
    <property type="entry name" value="PROKAR_LIPOPROTEIN"/>
    <property type="match status" value="1"/>
</dbReference>
<dbReference type="Pfam" id="PF13442">
    <property type="entry name" value="Cytochrome_CBB3"/>
    <property type="match status" value="1"/>
</dbReference>
<dbReference type="InterPro" id="IPR036909">
    <property type="entry name" value="Cyt_c-like_dom_sf"/>
</dbReference>